<comment type="caution">
    <text evidence="2">The sequence shown here is derived from an EMBL/GenBank/DDBJ whole genome shotgun (WGS) entry which is preliminary data.</text>
</comment>
<keyword evidence="3" id="KW-1185">Reference proteome</keyword>
<dbReference type="Proteomes" id="UP000035034">
    <property type="component" value="Unassembled WGS sequence"/>
</dbReference>
<feature type="chain" id="PRO_5003537145" description="CAP domain-containing protein" evidence="1">
    <location>
        <begin position="36"/>
        <end position="183"/>
    </location>
</feature>
<evidence type="ECO:0000313" key="2">
    <source>
        <dbReference type="EMBL" id="GAB19581.1"/>
    </source>
</evidence>
<feature type="signal peptide" evidence="1">
    <location>
        <begin position="1"/>
        <end position="35"/>
    </location>
</feature>
<evidence type="ECO:0008006" key="4">
    <source>
        <dbReference type="Google" id="ProtNLM"/>
    </source>
</evidence>
<dbReference type="STRING" id="1077974.GOEFS_092_00060"/>
<organism evidence="2 3">
    <name type="scientific">Gordonia effusa NBRC 100432</name>
    <dbReference type="NCBI Taxonomy" id="1077974"/>
    <lineage>
        <taxon>Bacteria</taxon>
        <taxon>Bacillati</taxon>
        <taxon>Actinomycetota</taxon>
        <taxon>Actinomycetes</taxon>
        <taxon>Mycobacteriales</taxon>
        <taxon>Gordoniaceae</taxon>
        <taxon>Gordonia</taxon>
    </lineage>
</organism>
<proteinExistence type="predicted"/>
<dbReference type="eggNOG" id="ENOG50302UX">
    <property type="taxonomic scope" value="Bacteria"/>
</dbReference>
<evidence type="ECO:0000313" key="3">
    <source>
        <dbReference type="Proteomes" id="UP000035034"/>
    </source>
</evidence>
<protein>
    <recommendedName>
        <fullName evidence="4">CAP domain-containing protein</fullName>
    </recommendedName>
</protein>
<gene>
    <name evidence="2" type="ORF">GOEFS_092_00060</name>
</gene>
<evidence type="ECO:0000256" key="1">
    <source>
        <dbReference type="SAM" id="SignalP"/>
    </source>
</evidence>
<dbReference type="AlphaFoldDB" id="H0R3D0"/>
<name>H0R3D0_9ACTN</name>
<dbReference type="EMBL" id="BAEH01000092">
    <property type="protein sequence ID" value="GAB19581.1"/>
    <property type="molecule type" value="Genomic_DNA"/>
</dbReference>
<keyword evidence="1" id="KW-0732">Signal</keyword>
<accession>H0R3D0</accession>
<dbReference type="RefSeq" id="WP_007318916.1">
    <property type="nucleotide sequence ID" value="NZ_BAEH01000092.1"/>
</dbReference>
<reference evidence="2 3" key="1">
    <citation type="submission" date="2011-12" db="EMBL/GenBank/DDBJ databases">
        <title>Whole genome shotgun sequence of Gordonia effusa NBRC 100432.</title>
        <authorList>
            <person name="Yoshida I."/>
            <person name="Takarada H."/>
            <person name="Hosoyama A."/>
            <person name="Tsuchikane K."/>
            <person name="Katsumata H."/>
            <person name="Yamazaki S."/>
            <person name="Fujita N."/>
        </authorList>
    </citation>
    <scope>NUCLEOTIDE SEQUENCE [LARGE SCALE GENOMIC DNA]</scope>
    <source>
        <strain evidence="2 3">NBRC 100432</strain>
    </source>
</reference>
<sequence>MSGMAKPRWDWRHTTIVVAAAALLGAMVVPNPAAAAPRCPTPDTRMSISSSVVALRDSCSQGQFDALFARLKVAPLPRNVPLRGMARPIGPPNAAATAAMHAVWTGKNFHGGWLTNQLFGGDLLPASVFYARSILDGRAVMRIDYARSGLGFGHDEMRRLPNGIWIGYGFLNNARQVNFWMWR</sequence>